<dbReference type="OrthoDB" id="18529at2759"/>
<dbReference type="Proteomes" id="UP000094236">
    <property type="component" value="Unassembled WGS sequence"/>
</dbReference>
<dbReference type="PANTHER" id="PTHR28041:SF1">
    <property type="entry name" value="LARGE RIBOSOMAL SUBUNIT PROTEIN ML59"/>
    <property type="match status" value="1"/>
</dbReference>
<dbReference type="GO" id="GO:0003735">
    <property type="term" value="F:structural constituent of ribosome"/>
    <property type="evidence" value="ECO:0007669"/>
    <property type="project" value="InterPro"/>
</dbReference>
<feature type="domain" description="Large ribosomal subunit protein mL59" evidence="1">
    <location>
        <begin position="15"/>
        <end position="140"/>
    </location>
</feature>
<organism evidence="2 3">
    <name type="scientific">Pachysolen tannophilus NRRL Y-2460</name>
    <dbReference type="NCBI Taxonomy" id="669874"/>
    <lineage>
        <taxon>Eukaryota</taxon>
        <taxon>Fungi</taxon>
        <taxon>Dikarya</taxon>
        <taxon>Ascomycota</taxon>
        <taxon>Saccharomycotina</taxon>
        <taxon>Pichiomycetes</taxon>
        <taxon>Pachysolenaceae</taxon>
        <taxon>Pachysolen</taxon>
    </lineage>
</organism>
<dbReference type="AlphaFoldDB" id="A0A1E4TN06"/>
<evidence type="ECO:0000313" key="3">
    <source>
        <dbReference type="Proteomes" id="UP000094236"/>
    </source>
</evidence>
<gene>
    <name evidence="2" type="ORF">PACTADRAFT_46668</name>
</gene>
<dbReference type="GO" id="GO:0005762">
    <property type="term" value="C:mitochondrial large ribosomal subunit"/>
    <property type="evidence" value="ECO:0007669"/>
    <property type="project" value="InterPro"/>
</dbReference>
<keyword evidence="3" id="KW-1185">Reference proteome</keyword>
<dbReference type="InterPro" id="IPR037507">
    <property type="entry name" value="Ribosomal_mL59"/>
</dbReference>
<dbReference type="InterPro" id="IPR040922">
    <property type="entry name" value="Ribosomal_mL59_dom"/>
</dbReference>
<dbReference type="EMBL" id="KV454018">
    <property type="protein sequence ID" value="ODV93132.1"/>
    <property type="molecule type" value="Genomic_DNA"/>
</dbReference>
<accession>A0A1E4TN06</accession>
<evidence type="ECO:0000313" key="2">
    <source>
        <dbReference type="EMBL" id="ODV93132.1"/>
    </source>
</evidence>
<protein>
    <recommendedName>
        <fullName evidence="1">Large ribosomal subunit protein mL59 domain-containing protein</fullName>
    </recommendedName>
</protein>
<name>A0A1E4TN06_PACTA</name>
<proteinExistence type="predicted"/>
<evidence type="ECO:0000259" key="1">
    <source>
        <dbReference type="Pfam" id="PF18126"/>
    </source>
</evidence>
<reference evidence="3" key="1">
    <citation type="submission" date="2016-05" db="EMBL/GenBank/DDBJ databases">
        <title>Comparative genomics of biotechnologically important yeasts.</title>
        <authorList>
            <consortium name="DOE Joint Genome Institute"/>
            <person name="Riley R."/>
            <person name="Haridas S."/>
            <person name="Wolfe K.H."/>
            <person name="Lopes M.R."/>
            <person name="Hittinger C.T."/>
            <person name="Goker M."/>
            <person name="Salamov A."/>
            <person name="Wisecaver J."/>
            <person name="Long T.M."/>
            <person name="Aerts A.L."/>
            <person name="Barry K."/>
            <person name="Choi C."/>
            <person name="Clum A."/>
            <person name="Coughlan A.Y."/>
            <person name="Deshpande S."/>
            <person name="Douglass A.P."/>
            <person name="Hanson S.J."/>
            <person name="Klenk H.-P."/>
            <person name="Labutti K."/>
            <person name="Lapidus A."/>
            <person name="Lindquist E."/>
            <person name="Lipzen A."/>
            <person name="Meier-Kolthoff J.P."/>
            <person name="Ohm R.A."/>
            <person name="Otillar R.P."/>
            <person name="Pangilinan J."/>
            <person name="Peng Y."/>
            <person name="Rokas A."/>
            <person name="Rosa C.A."/>
            <person name="Scheuner C."/>
            <person name="Sibirny A.A."/>
            <person name="Slot J.C."/>
            <person name="Stielow J.B."/>
            <person name="Sun H."/>
            <person name="Kurtzman C.P."/>
            <person name="Blackwell M."/>
            <person name="Grigoriev I.V."/>
            <person name="Jeffries T.W."/>
        </authorList>
    </citation>
    <scope>NUCLEOTIDE SEQUENCE [LARGE SCALE GENOMIC DNA]</scope>
    <source>
        <strain evidence="3">NRRL Y-2460</strain>
    </source>
</reference>
<dbReference type="STRING" id="669874.A0A1E4TN06"/>
<sequence>MSLSAQQAFKKLPKKLVDFFTQYPPIPFKQYATETTLTTADDANPFLPNKHPVTNAIHDPIYSMRRQSDLFKLAYKFGVADLLPKLNNGKVFYEERYNNAKPLKGAVNPKGHKWERTYESRKQKIAEAVARADEIIIEARGNKYKRRLERKEKEQKTWY</sequence>
<dbReference type="PANTHER" id="PTHR28041">
    <property type="entry name" value="54S RIBOSOMAL PROTEIN L25, MITOCHONDRIAL"/>
    <property type="match status" value="1"/>
</dbReference>
<dbReference type="Pfam" id="PF18126">
    <property type="entry name" value="Mitoc_mL59"/>
    <property type="match status" value="1"/>
</dbReference>